<sequence>MTIHLLGIRHHGVGSARRVQQRLTEIQPDLILVEGPPELTELLHWTAHKDLQPPVAVLAYDADEPQKAVFYPFVEYSPEWVAVQYAHRHAVPVRMTDMPLLHSLAKEEAPKIDSLQKEQAPEREISPLHTLAELAGYETYHDWWEERFEQDPRIGDSAAYFEAVQLTMETARAASAHPTPQQDAIREAFMRQHIREAQKEGFANIAVVCGAWHVPALTDLKTTKKEDTPLVKGLPKAKVRLTWIPWTNTRMSWWSGYGAGIHSPGWYEHRWYQPEDRGEQWLTRVARLFRRQKMDVSTAHIIEAFRLADSLATLRNLPRPGLNELNEATQSVMCMGDGILMRLVEKELIVAHRMGQVPDELPKLPIQTDFETIAKKLRLEIREETKFLELDLRKDLDLSRSIFLHRLRVLEVPWGSLTGSSGKGTFKEGWQLRWSPEAILQLIEKAIWGNRIEDAATQYLLDQTQRSTSITELAQKLEAAIPAELFGVLDGLIHKISELATVSADMQELMMALQPLVTVSRYGSVRKTDLSTLMQVVEGLLTRICIGLPTACYGLDDENARRMLGLIRQVDESVRLLERESLVQAWRDTLWMLATKEHLPALITGGSTRLLFDSKVLEEEQMTQRFERALSKGNEPSDSAAWLEGFLSGSGLILLYDPALWKLLYTWVAELAGETFMELLPVLRRTFATFEVAERRQLGEKAKQPPVTLETAVQTSWAEGEFDWERAEASLSPMKALLGLN</sequence>
<protein>
    <submittedName>
        <fullName evidence="1">Uncharacterized protein</fullName>
    </submittedName>
</protein>
<dbReference type="InterPro" id="IPR050458">
    <property type="entry name" value="LolB"/>
</dbReference>
<dbReference type="PANTHER" id="PTHR30634:SF14">
    <property type="match status" value="1"/>
</dbReference>
<evidence type="ECO:0000313" key="1">
    <source>
        <dbReference type="EMBL" id="PQA56230.1"/>
    </source>
</evidence>
<dbReference type="Pfam" id="PF18934">
    <property type="entry name" value="DUF5682"/>
    <property type="match status" value="1"/>
</dbReference>
<gene>
    <name evidence="1" type="ORF">C5O19_17950</name>
</gene>
<organism evidence="1 2">
    <name type="scientific">Siphonobacter curvatus</name>
    <dbReference type="NCBI Taxonomy" id="2094562"/>
    <lineage>
        <taxon>Bacteria</taxon>
        <taxon>Pseudomonadati</taxon>
        <taxon>Bacteroidota</taxon>
        <taxon>Cytophagia</taxon>
        <taxon>Cytophagales</taxon>
        <taxon>Cytophagaceae</taxon>
        <taxon>Siphonobacter</taxon>
    </lineage>
</organism>
<reference evidence="2" key="1">
    <citation type="submission" date="2018-02" db="EMBL/GenBank/DDBJ databases">
        <title>Genome sequencing of Solimonas sp. HR-BB.</title>
        <authorList>
            <person name="Lee Y."/>
            <person name="Jeon C.O."/>
        </authorList>
    </citation>
    <scope>NUCLEOTIDE SEQUENCE [LARGE SCALE GENOMIC DNA]</scope>
    <source>
        <strain evidence="2">HR-U</strain>
    </source>
</reference>
<proteinExistence type="predicted"/>
<dbReference type="Proteomes" id="UP000239590">
    <property type="component" value="Unassembled WGS sequence"/>
</dbReference>
<dbReference type="EMBL" id="PTRA01000003">
    <property type="protein sequence ID" value="PQA56230.1"/>
    <property type="molecule type" value="Genomic_DNA"/>
</dbReference>
<comment type="caution">
    <text evidence="1">The sequence shown here is derived from an EMBL/GenBank/DDBJ whole genome shotgun (WGS) entry which is preliminary data.</text>
</comment>
<keyword evidence="2" id="KW-1185">Reference proteome</keyword>
<dbReference type="InterPro" id="IPR043737">
    <property type="entry name" value="DUF5682"/>
</dbReference>
<dbReference type="OrthoDB" id="9768066at2"/>
<accession>A0A2S7IIL0</accession>
<evidence type="ECO:0000313" key="2">
    <source>
        <dbReference type="Proteomes" id="UP000239590"/>
    </source>
</evidence>
<name>A0A2S7IIL0_9BACT</name>
<dbReference type="RefSeq" id="WP_104714770.1">
    <property type="nucleotide sequence ID" value="NZ_PTRA01000003.1"/>
</dbReference>
<dbReference type="AlphaFoldDB" id="A0A2S7IIL0"/>
<dbReference type="PANTHER" id="PTHR30634">
    <property type="entry name" value="OUTER MEMBRANE LOLAB LIPOPROTEIN INSERTION APPARATUS"/>
    <property type="match status" value="1"/>
</dbReference>